<dbReference type="OrthoDB" id="196717at2759"/>
<keyword evidence="3 5" id="KW-0808">Transferase</keyword>
<gene>
    <name evidence="7" type="primary">PocGH01_11029000</name>
    <name evidence="7" type="ORF">POCGH01_11029000</name>
</gene>
<feature type="transmembrane region" description="Helical" evidence="6">
    <location>
        <begin position="246"/>
        <end position="264"/>
    </location>
</feature>
<dbReference type="AlphaFoldDB" id="A0A1D3TJ67"/>
<feature type="transmembrane region" description="Helical" evidence="6">
    <location>
        <begin position="77"/>
        <end position="94"/>
    </location>
</feature>
<evidence type="ECO:0000313" key="7">
    <source>
        <dbReference type="EMBL" id="SCP04988.1"/>
    </source>
</evidence>
<dbReference type="GO" id="GO:0016780">
    <property type="term" value="F:phosphotransferase activity, for other substituted phosphate groups"/>
    <property type="evidence" value="ECO:0007669"/>
    <property type="project" value="InterPro"/>
</dbReference>
<keyword evidence="6" id="KW-1133">Transmembrane helix</keyword>
<evidence type="ECO:0000256" key="1">
    <source>
        <dbReference type="ARBA" id="ARBA00004370"/>
    </source>
</evidence>
<dbReference type="PANTHER" id="PTHR10414">
    <property type="entry name" value="ETHANOLAMINEPHOSPHOTRANSFERASE"/>
    <property type="match status" value="1"/>
</dbReference>
<comment type="subcellular location">
    <subcellularLocation>
        <location evidence="1">Membrane</location>
    </subcellularLocation>
</comment>
<feature type="transmembrane region" description="Helical" evidence="6">
    <location>
        <begin position="337"/>
        <end position="356"/>
    </location>
</feature>
<dbReference type="InterPro" id="IPR000462">
    <property type="entry name" value="CDP-OH_P_trans"/>
</dbReference>
<reference evidence="7 8" key="1">
    <citation type="submission" date="2016-06" db="EMBL/GenBank/DDBJ databases">
        <authorList>
            <consortium name="Pathogen Informatics"/>
        </authorList>
    </citation>
    <scope>NUCLEOTIDE SEQUENCE [LARGE SCALE GENOMIC DNA]</scope>
    <source>
        <strain evidence="7">PocGH01</strain>
    </source>
</reference>
<dbReference type="Pfam" id="PF01066">
    <property type="entry name" value="CDP-OH_P_transf"/>
    <property type="match status" value="1"/>
</dbReference>
<dbReference type="InterPro" id="IPR048254">
    <property type="entry name" value="CDP_ALCOHOL_P_TRANSF_CS"/>
</dbReference>
<feature type="transmembrane region" description="Helical" evidence="6">
    <location>
        <begin position="51"/>
        <end position="70"/>
    </location>
</feature>
<name>A0A1D3TJ67_PLAOA</name>
<dbReference type="GO" id="GO:0008654">
    <property type="term" value="P:phospholipid biosynthetic process"/>
    <property type="evidence" value="ECO:0007669"/>
    <property type="project" value="InterPro"/>
</dbReference>
<dbReference type="PIRSF" id="PIRSF015665">
    <property type="entry name" value="CHOPT"/>
    <property type="match status" value="1"/>
</dbReference>
<sequence>MGIFLKLNKSVYSNCKSYVYKSGGNSLLDNIFDAYWNLCVKLVPKSITANFLTLLGFLCSTVAFFLMYIFDVSNKKYDCVFIYIGVFLFLYATFDALDGKHARRTNTSSPLGQLFDHGCDAITTTLFVFIIGRVADMQKGLLFFVSVFIYMYISVRIRNILRQMPFFFLVDRTLHKSVQYIPGDNWNYRRNRFVITCCIIRGIKGMGFFQKTTVKDLLPATMHLMLSVARSSYLGVQTAKKKKKEATLQLSVVYLFLFVQYYFYQSTKNELLCYTIIALYSAFYTLHMNLSTILKIKMDYFPIPVIFYYIVITFLFIKRKTNHHLFKLPVFNENYILYYLLAFGIIYLFDYSHTVITNICKELNITFMFSKKKKR</sequence>
<dbReference type="InterPro" id="IPR014472">
    <property type="entry name" value="CHOPT"/>
</dbReference>
<keyword evidence="8" id="KW-1185">Reference proteome</keyword>
<dbReference type="Gene3D" id="1.20.120.1760">
    <property type="match status" value="1"/>
</dbReference>
<evidence type="ECO:0000313" key="8">
    <source>
        <dbReference type="Proteomes" id="UP000242942"/>
    </source>
</evidence>
<evidence type="ECO:0000256" key="5">
    <source>
        <dbReference type="RuleBase" id="RU003750"/>
    </source>
</evidence>
<keyword evidence="6" id="KW-0812">Transmembrane</keyword>
<dbReference type="Proteomes" id="UP000242942">
    <property type="component" value="Chromosome 11"/>
</dbReference>
<comment type="similarity">
    <text evidence="2 5">Belongs to the CDP-alcohol phosphatidyltransferase class-I family.</text>
</comment>
<feature type="transmembrane region" description="Helical" evidence="6">
    <location>
        <begin position="271"/>
        <end position="294"/>
    </location>
</feature>
<dbReference type="InterPro" id="IPR043130">
    <property type="entry name" value="CDP-OH_PTrfase_TM_dom"/>
</dbReference>
<accession>A0A1D3TJ67</accession>
<dbReference type="PANTHER" id="PTHR10414:SF37">
    <property type="entry name" value="BB IN A BOXCAR, ISOFORM C"/>
    <property type="match status" value="1"/>
</dbReference>
<evidence type="ECO:0000256" key="4">
    <source>
        <dbReference type="ARBA" id="ARBA00023136"/>
    </source>
</evidence>
<evidence type="ECO:0000256" key="3">
    <source>
        <dbReference type="ARBA" id="ARBA00022679"/>
    </source>
</evidence>
<dbReference type="PROSITE" id="PS00379">
    <property type="entry name" value="CDP_ALCOHOL_P_TRANSF"/>
    <property type="match status" value="1"/>
</dbReference>
<evidence type="ECO:0000256" key="6">
    <source>
        <dbReference type="SAM" id="Phobius"/>
    </source>
</evidence>
<proteinExistence type="inferred from homology"/>
<dbReference type="VEuPathDB" id="PlasmoDB:PocGH01_11029000"/>
<organism evidence="7 8">
    <name type="scientific">Plasmodium ovale</name>
    <name type="common">malaria parasite P. ovale</name>
    <dbReference type="NCBI Taxonomy" id="36330"/>
    <lineage>
        <taxon>Eukaryota</taxon>
        <taxon>Sar</taxon>
        <taxon>Alveolata</taxon>
        <taxon>Apicomplexa</taxon>
        <taxon>Aconoidasida</taxon>
        <taxon>Haemosporida</taxon>
        <taxon>Plasmodiidae</taxon>
        <taxon>Plasmodium</taxon>
        <taxon>Plasmodium (Plasmodium)</taxon>
    </lineage>
</organism>
<protein>
    <submittedName>
        <fullName evidence="7">Choline/ethanolaminephosphotransferase, putative</fullName>
    </submittedName>
</protein>
<keyword evidence="4 6" id="KW-0472">Membrane</keyword>
<evidence type="ECO:0000256" key="2">
    <source>
        <dbReference type="ARBA" id="ARBA00010441"/>
    </source>
</evidence>
<dbReference type="EMBL" id="LT594592">
    <property type="protein sequence ID" value="SCP04988.1"/>
    <property type="molecule type" value="Genomic_DNA"/>
</dbReference>
<feature type="transmembrane region" description="Helical" evidence="6">
    <location>
        <begin position="300"/>
        <end position="317"/>
    </location>
</feature>
<dbReference type="GO" id="GO:0016020">
    <property type="term" value="C:membrane"/>
    <property type="evidence" value="ECO:0007669"/>
    <property type="project" value="UniProtKB-SubCell"/>
</dbReference>
<feature type="transmembrane region" description="Helical" evidence="6">
    <location>
        <begin position="141"/>
        <end position="161"/>
    </location>
</feature>